<dbReference type="RefSeq" id="WP_282583250.1">
    <property type="nucleotide sequence ID" value="NZ_JAMOIM010000001.1"/>
</dbReference>
<dbReference type="Proteomes" id="UP001165667">
    <property type="component" value="Unassembled WGS sequence"/>
</dbReference>
<evidence type="ECO:0000313" key="3">
    <source>
        <dbReference type="EMBL" id="MCW6506912.1"/>
    </source>
</evidence>
<keyword evidence="1" id="KW-0812">Transmembrane</keyword>
<reference evidence="3" key="1">
    <citation type="submission" date="2022-05" db="EMBL/GenBank/DDBJ databases">
        <authorList>
            <person name="Pankratov T."/>
        </authorList>
    </citation>
    <scope>NUCLEOTIDE SEQUENCE</scope>
    <source>
        <strain evidence="3">BP6-180914</strain>
    </source>
</reference>
<dbReference type="AlphaFoldDB" id="A0AA41Z072"/>
<sequence>MSDEIAQILTIQFELDPLDTVHAYQLHYRDQLWRKPALVSVTVLLVLEAILLVIGLPGDWTGIAVVLLASALGGITVPRLMIRFRIPRAARKIHAQQKALQQPIDVAFEVNGLRSTSETGTTFTPWEHYRKLREDGNVMLFYQSDALFQFVPKRFLSGSQVDDVRRLFMAGQA</sequence>
<keyword evidence="1" id="KW-0472">Membrane</keyword>
<gene>
    <name evidence="3" type="ORF">M8523_02610</name>
</gene>
<name>A0AA41Z072_9HYPH</name>
<feature type="transmembrane region" description="Helical" evidence="1">
    <location>
        <begin position="37"/>
        <end position="56"/>
    </location>
</feature>
<protein>
    <submittedName>
        <fullName evidence="3">YcxB family protein</fullName>
    </submittedName>
</protein>
<feature type="transmembrane region" description="Helical" evidence="1">
    <location>
        <begin position="62"/>
        <end position="82"/>
    </location>
</feature>
<proteinExistence type="predicted"/>
<organism evidence="3 4">
    <name type="scientific">Lichenifustis flavocetrariae</name>
    <dbReference type="NCBI Taxonomy" id="2949735"/>
    <lineage>
        <taxon>Bacteria</taxon>
        <taxon>Pseudomonadati</taxon>
        <taxon>Pseudomonadota</taxon>
        <taxon>Alphaproteobacteria</taxon>
        <taxon>Hyphomicrobiales</taxon>
        <taxon>Lichenihabitantaceae</taxon>
        <taxon>Lichenifustis</taxon>
    </lineage>
</organism>
<dbReference type="InterPro" id="IPR025588">
    <property type="entry name" value="YcxB-like_C"/>
</dbReference>
<keyword evidence="4" id="KW-1185">Reference proteome</keyword>
<keyword evidence="1" id="KW-1133">Transmembrane helix</keyword>
<dbReference type="EMBL" id="JAMOIM010000001">
    <property type="protein sequence ID" value="MCW6506912.1"/>
    <property type="molecule type" value="Genomic_DNA"/>
</dbReference>
<dbReference type="Pfam" id="PF14317">
    <property type="entry name" value="YcxB"/>
    <property type="match status" value="1"/>
</dbReference>
<comment type="caution">
    <text evidence="3">The sequence shown here is derived from an EMBL/GenBank/DDBJ whole genome shotgun (WGS) entry which is preliminary data.</text>
</comment>
<accession>A0AA41Z072</accession>
<evidence type="ECO:0000259" key="2">
    <source>
        <dbReference type="Pfam" id="PF14317"/>
    </source>
</evidence>
<evidence type="ECO:0000313" key="4">
    <source>
        <dbReference type="Proteomes" id="UP001165667"/>
    </source>
</evidence>
<evidence type="ECO:0000256" key="1">
    <source>
        <dbReference type="SAM" id="Phobius"/>
    </source>
</evidence>
<feature type="domain" description="YcxB-like C-terminal" evidence="2">
    <location>
        <begin position="108"/>
        <end position="167"/>
    </location>
</feature>